<evidence type="ECO:0000313" key="2">
    <source>
        <dbReference type="EMBL" id="CAB3360972.1"/>
    </source>
</evidence>
<accession>A0A8S1BNH5</accession>
<protein>
    <submittedName>
        <fullName evidence="2">Uncharacterized protein</fullName>
    </submittedName>
</protein>
<dbReference type="AlphaFoldDB" id="A0A8S1BNH5"/>
<reference evidence="2 3" key="1">
    <citation type="submission" date="2020-04" db="EMBL/GenBank/DDBJ databases">
        <authorList>
            <person name="Alioto T."/>
            <person name="Alioto T."/>
            <person name="Gomez Garrido J."/>
        </authorList>
    </citation>
    <scope>NUCLEOTIDE SEQUENCE [LARGE SCALE GENOMIC DNA]</scope>
</reference>
<proteinExistence type="predicted"/>
<evidence type="ECO:0000256" key="1">
    <source>
        <dbReference type="SAM" id="MobiDB-lite"/>
    </source>
</evidence>
<dbReference type="Proteomes" id="UP000494165">
    <property type="component" value="Unassembled WGS sequence"/>
</dbReference>
<feature type="compositionally biased region" description="Low complexity" evidence="1">
    <location>
        <begin position="220"/>
        <end position="231"/>
    </location>
</feature>
<gene>
    <name evidence="2" type="ORF">CLODIP_2_CD11474</name>
</gene>
<name>A0A8S1BNH5_9INSE</name>
<comment type="caution">
    <text evidence="2">The sequence shown here is derived from an EMBL/GenBank/DDBJ whole genome shotgun (WGS) entry which is preliminary data.</text>
</comment>
<feature type="region of interest" description="Disordered" evidence="1">
    <location>
        <begin position="141"/>
        <end position="254"/>
    </location>
</feature>
<keyword evidence="3" id="KW-1185">Reference proteome</keyword>
<evidence type="ECO:0000313" key="3">
    <source>
        <dbReference type="Proteomes" id="UP000494165"/>
    </source>
</evidence>
<sequence length="254" mass="28421">MALLNEAKFDLKLTFHVLFLQGIFLFSRPASSSNGIMLDIYTTLQDSLQSLTDDSLNRIENTELDNEILKLTDIAEDLLSMSVEERGGQSGDLTTEGTIVDIMKTIEDILHYFDDDPDVAENNPEDLSAIVDVVEEILSYLDGNGSEDDKSNTKKKTTTEEPEEEETKKPKKKPIYDEDYEEEDTTPKKKNTTPSDDEEVLTTKKKTTTTQEPETEAKKVATSPPTTTAAVNADEEEESKPTSGKNDHNDEEEE</sequence>
<dbReference type="EMBL" id="CADEPI010000005">
    <property type="protein sequence ID" value="CAB3360972.1"/>
    <property type="molecule type" value="Genomic_DNA"/>
</dbReference>
<organism evidence="2 3">
    <name type="scientific">Cloeon dipterum</name>
    <dbReference type="NCBI Taxonomy" id="197152"/>
    <lineage>
        <taxon>Eukaryota</taxon>
        <taxon>Metazoa</taxon>
        <taxon>Ecdysozoa</taxon>
        <taxon>Arthropoda</taxon>
        <taxon>Hexapoda</taxon>
        <taxon>Insecta</taxon>
        <taxon>Pterygota</taxon>
        <taxon>Palaeoptera</taxon>
        <taxon>Ephemeroptera</taxon>
        <taxon>Pisciforma</taxon>
        <taxon>Baetidae</taxon>
        <taxon>Cloeon</taxon>
    </lineage>
</organism>
<dbReference type="OrthoDB" id="199913at2759"/>